<dbReference type="PANTHER" id="PTHR24314">
    <property type="entry name" value="NON-SPECIFIC LIPID TRANSFER PROTEIN-RELATED"/>
    <property type="match status" value="1"/>
</dbReference>
<sequence length="356" mass="38397">MSMAHASASMHTSTSRGLRGSSGGFHCTFRCSSSRVFTARVKSARALASRASLPSGKSIVLTGGSRGLGFCLAREFALRGDHILTCARDPLRLQRAIQAIKNDVPDANIQGVVADVSTSEGIQALEDAARSQFQHVDIVVANAGAASQERKPLRDLEIDDILNTVNANVAGGFLVARMALRLFADAPRADERVYHYFSFGFSDAGAMLSQSAITHKVTKLMLPILDELLRKELSKESPELERSVGLHQVSPGLLLTDLLLADTGAGVKSLVFNAIAEEPGDVASKLADRLREETTANARIEMLPLPNAAMRMLTTVPRVLMSDESAMRFFTRDGMRVPRDGAVFKDNGVEELFPGM</sequence>
<dbReference type="PRINTS" id="PR00081">
    <property type="entry name" value="GDHRDH"/>
</dbReference>
<feature type="region of interest" description="Disordered" evidence="1">
    <location>
        <begin position="1"/>
        <end position="21"/>
    </location>
</feature>
<dbReference type="EMBL" id="BNJQ01000013">
    <property type="protein sequence ID" value="GHP06626.1"/>
    <property type="molecule type" value="Genomic_DNA"/>
</dbReference>
<evidence type="ECO:0000313" key="3">
    <source>
        <dbReference type="Proteomes" id="UP000660262"/>
    </source>
</evidence>
<reference evidence="2" key="1">
    <citation type="submission" date="2020-10" db="EMBL/GenBank/DDBJ databases">
        <title>Unveiling of a novel bifunctional photoreceptor, Dualchrome1, isolated from a cosmopolitan green alga.</title>
        <authorList>
            <person name="Suzuki S."/>
            <person name="Kawachi M."/>
        </authorList>
    </citation>
    <scope>NUCLEOTIDE SEQUENCE</scope>
    <source>
        <strain evidence="2">NIES 2893</strain>
    </source>
</reference>
<dbReference type="CDD" id="cd05233">
    <property type="entry name" value="SDR_c"/>
    <property type="match status" value="1"/>
</dbReference>
<dbReference type="Proteomes" id="UP000660262">
    <property type="component" value="Unassembled WGS sequence"/>
</dbReference>
<comment type="caution">
    <text evidence="2">The sequence shown here is derived from an EMBL/GenBank/DDBJ whole genome shotgun (WGS) entry which is preliminary data.</text>
</comment>
<dbReference type="Pfam" id="PF00106">
    <property type="entry name" value="adh_short"/>
    <property type="match status" value="1"/>
</dbReference>
<name>A0A830HH17_9CHLO</name>
<dbReference type="InterPro" id="IPR052625">
    <property type="entry name" value="Chl_b_Red"/>
</dbReference>
<dbReference type="AlphaFoldDB" id="A0A830HH17"/>
<dbReference type="Gene3D" id="3.40.50.720">
    <property type="entry name" value="NAD(P)-binding Rossmann-like Domain"/>
    <property type="match status" value="1"/>
</dbReference>
<dbReference type="GO" id="GO:0015996">
    <property type="term" value="P:chlorophyll catabolic process"/>
    <property type="evidence" value="ECO:0007669"/>
    <property type="project" value="TreeGrafter"/>
</dbReference>
<gene>
    <name evidence="2" type="ORF">PPROV_000537100</name>
</gene>
<dbReference type="PANTHER" id="PTHR24314:SF26">
    <property type="match status" value="1"/>
</dbReference>
<feature type="compositionally biased region" description="Low complexity" evidence="1">
    <location>
        <begin position="1"/>
        <end position="19"/>
    </location>
</feature>
<dbReference type="GO" id="GO:0034256">
    <property type="term" value="F:chlorophyll(ide) b reductase activity"/>
    <property type="evidence" value="ECO:0007669"/>
    <property type="project" value="TreeGrafter"/>
</dbReference>
<proteinExistence type="predicted"/>
<dbReference type="GO" id="GO:0010304">
    <property type="term" value="P:PSII associated light-harvesting complex II catabolic process"/>
    <property type="evidence" value="ECO:0007669"/>
    <property type="project" value="TreeGrafter"/>
</dbReference>
<evidence type="ECO:0000256" key="1">
    <source>
        <dbReference type="SAM" id="MobiDB-lite"/>
    </source>
</evidence>
<keyword evidence="3" id="KW-1185">Reference proteome</keyword>
<dbReference type="SUPFAM" id="SSF51735">
    <property type="entry name" value="NAD(P)-binding Rossmann-fold domains"/>
    <property type="match status" value="1"/>
</dbReference>
<protein>
    <recommendedName>
        <fullName evidence="4">Protochlorophyllide reductase</fullName>
    </recommendedName>
</protein>
<dbReference type="InterPro" id="IPR036291">
    <property type="entry name" value="NAD(P)-bd_dom_sf"/>
</dbReference>
<organism evidence="2 3">
    <name type="scientific">Pycnococcus provasolii</name>
    <dbReference type="NCBI Taxonomy" id="41880"/>
    <lineage>
        <taxon>Eukaryota</taxon>
        <taxon>Viridiplantae</taxon>
        <taxon>Chlorophyta</taxon>
        <taxon>Pseudoscourfieldiophyceae</taxon>
        <taxon>Pseudoscourfieldiales</taxon>
        <taxon>Pycnococcaceae</taxon>
        <taxon>Pycnococcus</taxon>
    </lineage>
</organism>
<accession>A0A830HH17</accession>
<evidence type="ECO:0000313" key="2">
    <source>
        <dbReference type="EMBL" id="GHP06626.1"/>
    </source>
</evidence>
<dbReference type="InterPro" id="IPR002347">
    <property type="entry name" value="SDR_fam"/>
</dbReference>
<evidence type="ECO:0008006" key="4">
    <source>
        <dbReference type="Google" id="ProtNLM"/>
    </source>
</evidence>
<dbReference type="OrthoDB" id="3592703at2759"/>